<keyword evidence="2" id="KW-1185">Reference proteome</keyword>
<dbReference type="KEGG" id="abas:ACPOL_4765"/>
<dbReference type="EMBL" id="CP030840">
    <property type="protein sequence ID" value="AXC14031.1"/>
    <property type="molecule type" value="Genomic_DNA"/>
</dbReference>
<sequence length="138" mass="13978">MVSTGTSPALNFGNINVCSSGGVTPATCSKTLTLTYKVTATGTLDTPRAVTKGTPDLDYTLASGSTCTGLVTQGTSCKVKVKLAPRFSGLRKGAVEIVDASGKLLATTLIYGIGVAPQIAFDPAAQTTVTAAALFCDR</sequence>
<evidence type="ECO:0000313" key="2">
    <source>
        <dbReference type="Proteomes" id="UP000253606"/>
    </source>
</evidence>
<evidence type="ECO:0000313" key="1">
    <source>
        <dbReference type="EMBL" id="AXC14031.1"/>
    </source>
</evidence>
<organism evidence="1 2">
    <name type="scientific">Acidisarcina polymorpha</name>
    <dbReference type="NCBI Taxonomy" id="2211140"/>
    <lineage>
        <taxon>Bacteria</taxon>
        <taxon>Pseudomonadati</taxon>
        <taxon>Acidobacteriota</taxon>
        <taxon>Terriglobia</taxon>
        <taxon>Terriglobales</taxon>
        <taxon>Acidobacteriaceae</taxon>
        <taxon>Acidisarcina</taxon>
    </lineage>
</organism>
<reference evidence="1 2" key="1">
    <citation type="journal article" date="2018" name="Front. Microbiol.">
        <title>Hydrolytic Capabilities as a Key to Environmental Success: Chitinolytic and Cellulolytic Acidobacteria From Acidic Sub-arctic Soils and Boreal Peatlands.</title>
        <authorList>
            <person name="Belova S.E."/>
            <person name="Ravin N.V."/>
            <person name="Pankratov T.A."/>
            <person name="Rakitin A.L."/>
            <person name="Ivanova A.A."/>
            <person name="Beletsky A.V."/>
            <person name="Mardanov A.V."/>
            <person name="Sinninghe Damste J.S."/>
            <person name="Dedysh S.N."/>
        </authorList>
    </citation>
    <scope>NUCLEOTIDE SEQUENCE [LARGE SCALE GENOMIC DNA]</scope>
    <source>
        <strain evidence="1 2">SBC82</strain>
    </source>
</reference>
<protein>
    <submittedName>
        <fullName evidence="1">Uncharacterized protein</fullName>
    </submittedName>
</protein>
<proteinExistence type="predicted"/>
<name>A0A2Z5G4N0_9BACT</name>
<gene>
    <name evidence="1" type="ORF">ACPOL_4765</name>
</gene>
<accession>A0A2Z5G4N0</accession>
<dbReference type="AlphaFoldDB" id="A0A2Z5G4N0"/>
<dbReference type="Proteomes" id="UP000253606">
    <property type="component" value="Chromosome"/>
</dbReference>